<protein>
    <submittedName>
        <fullName evidence="1">(Atlantic silverside) hypothetical protein</fullName>
    </submittedName>
</protein>
<evidence type="ECO:0000313" key="2">
    <source>
        <dbReference type="Proteomes" id="UP000677803"/>
    </source>
</evidence>
<dbReference type="EMBL" id="CAJRST010041110">
    <property type="protein sequence ID" value="CAG6021219.1"/>
    <property type="molecule type" value="Genomic_DNA"/>
</dbReference>
<gene>
    <name evidence="1" type="ORF">MMEN_LOCUS21440</name>
</gene>
<sequence>MKPQFKAEALRAAEASVKRSSLLILRMRKSNGNRVIHCDNPIPQGFVAKLHSVFSQGFDNH</sequence>
<evidence type="ECO:0000313" key="1">
    <source>
        <dbReference type="EMBL" id="CAG6021219.1"/>
    </source>
</evidence>
<reference evidence="1" key="1">
    <citation type="submission" date="2021-05" db="EMBL/GenBank/DDBJ databases">
        <authorList>
            <person name="Tigano A."/>
        </authorList>
    </citation>
    <scope>NUCLEOTIDE SEQUENCE</scope>
</reference>
<proteinExistence type="predicted"/>
<accession>A0A8S4C2J1</accession>
<comment type="caution">
    <text evidence="1">The sequence shown here is derived from an EMBL/GenBank/DDBJ whole genome shotgun (WGS) entry which is preliminary data.</text>
</comment>
<dbReference type="AlphaFoldDB" id="A0A8S4C2J1"/>
<dbReference type="Proteomes" id="UP000677803">
    <property type="component" value="Unassembled WGS sequence"/>
</dbReference>
<name>A0A8S4C2J1_9TELE</name>
<organism evidence="1 2">
    <name type="scientific">Menidia menidia</name>
    <name type="common">Atlantic silverside</name>
    <dbReference type="NCBI Taxonomy" id="238744"/>
    <lineage>
        <taxon>Eukaryota</taxon>
        <taxon>Metazoa</taxon>
        <taxon>Chordata</taxon>
        <taxon>Craniata</taxon>
        <taxon>Vertebrata</taxon>
        <taxon>Euteleostomi</taxon>
        <taxon>Actinopterygii</taxon>
        <taxon>Neopterygii</taxon>
        <taxon>Teleostei</taxon>
        <taxon>Neoteleostei</taxon>
        <taxon>Acanthomorphata</taxon>
        <taxon>Ovalentaria</taxon>
        <taxon>Atherinomorphae</taxon>
        <taxon>Atheriniformes</taxon>
        <taxon>Atherinopsidae</taxon>
        <taxon>Menidiinae</taxon>
        <taxon>Menidia</taxon>
    </lineage>
</organism>
<keyword evidence="2" id="KW-1185">Reference proteome</keyword>